<dbReference type="Pfam" id="PF00107">
    <property type="entry name" value="ADH_zinc_N"/>
    <property type="match status" value="1"/>
</dbReference>
<dbReference type="InterPro" id="IPR011032">
    <property type="entry name" value="GroES-like_sf"/>
</dbReference>
<sequence>MRAAEIHTPGRPPLVVDRVMPVPGPGETLVEVLAAPITPLDLLCASGTSYFGRPTTPYVPGVQGVGTAGGKPVWFPTSAGMASGDGSMAEVASVPVRDLVPLPDGADPVAVAALGLSAVAAHMALSWRGDLAAGEQVLVLGAGGVVGQAAVQLARIAGARRVIAGARSPVARERARRAGADAVVALDTDDVVELAARFAAVADGPVDLVLDPLFGPPAAAGARTLRTGGRLVNLGGSAAETCPIDSATLRSKSLRLLGYTNNELSPEQRSAAISMIAEQAALGRLAVAHEIVPLDDAGSAWRRQADGATTGRVVLSAVGRPGPASPVSRK</sequence>
<keyword evidence="3" id="KW-1185">Reference proteome</keyword>
<dbReference type="RefSeq" id="WP_344942213.1">
    <property type="nucleotide sequence ID" value="NZ_BAAAZR010000009.1"/>
</dbReference>
<dbReference type="InterPro" id="IPR036291">
    <property type="entry name" value="NAD(P)-bd_dom_sf"/>
</dbReference>
<name>A0ABP7IDV9_9ACTN</name>
<dbReference type="PANTHER" id="PTHR43677:SF4">
    <property type="entry name" value="QUINONE OXIDOREDUCTASE-LIKE PROTEIN 2"/>
    <property type="match status" value="1"/>
</dbReference>
<gene>
    <name evidence="2" type="ORF">GCM10022226_40760</name>
</gene>
<dbReference type="InterPro" id="IPR020843">
    <property type="entry name" value="ER"/>
</dbReference>
<evidence type="ECO:0000259" key="1">
    <source>
        <dbReference type="SMART" id="SM00829"/>
    </source>
</evidence>
<dbReference type="Gene3D" id="3.40.50.720">
    <property type="entry name" value="NAD(P)-binding Rossmann-like Domain"/>
    <property type="match status" value="1"/>
</dbReference>
<protein>
    <submittedName>
        <fullName evidence="2">Zinc-binding dehydrogenase</fullName>
    </submittedName>
</protein>
<dbReference type="SUPFAM" id="SSF50129">
    <property type="entry name" value="GroES-like"/>
    <property type="match status" value="1"/>
</dbReference>
<dbReference type="Proteomes" id="UP001500888">
    <property type="component" value="Unassembled WGS sequence"/>
</dbReference>
<dbReference type="SUPFAM" id="SSF51735">
    <property type="entry name" value="NAD(P)-binding Rossmann-fold domains"/>
    <property type="match status" value="1"/>
</dbReference>
<proteinExistence type="predicted"/>
<dbReference type="SMART" id="SM00829">
    <property type="entry name" value="PKS_ER"/>
    <property type="match status" value="1"/>
</dbReference>
<reference evidence="3" key="1">
    <citation type="journal article" date="2019" name="Int. J. Syst. Evol. Microbiol.">
        <title>The Global Catalogue of Microorganisms (GCM) 10K type strain sequencing project: providing services to taxonomists for standard genome sequencing and annotation.</title>
        <authorList>
            <consortium name="The Broad Institute Genomics Platform"/>
            <consortium name="The Broad Institute Genome Sequencing Center for Infectious Disease"/>
            <person name="Wu L."/>
            <person name="Ma J."/>
        </authorList>
    </citation>
    <scope>NUCLEOTIDE SEQUENCE [LARGE SCALE GENOMIC DNA]</scope>
    <source>
        <strain evidence="3">JCM 16908</strain>
    </source>
</reference>
<comment type="caution">
    <text evidence="2">The sequence shown here is derived from an EMBL/GenBank/DDBJ whole genome shotgun (WGS) entry which is preliminary data.</text>
</comment>
<dbReference type="PANTHER" id="PTHR43677">
    <property type="entry name" value="SHORT-CHAIN DEHYDROGENASE/REDUCTASE"/>
    <property type="match status" value="1"/>
</dbReference>
<dbReference type="InterPro" id="IPR013149">
    <property type="entry name" value="ADH-like_C"/>
</dbReference>
<dbReference type="InterPro" id="IPR051397">
    <property type="entry name" value="Zn-ADH-like_protein"/>
</dbReference>
<organism evidence="2 3">
    <name type="scientific">Sphaerisporangium flaviroseum</name>
    <dbReference type="NCBI Taxonomy" id="509199"/>
    <lineage>
        <taxon>Bacteria</taxon>
        <taxon>Bacillati</taxon>
        <taxon>Actinomycetota</taxon>
        <taxon>Actinomycetes</taxon>
        <taxon>Streptosporangiales</taxon>
        <taxon>Streptosporangiaceae</taxon>
        <taxon>Sphaerisporangium</taxon>
    </lineage>
</organism>
<accession>A0ABP7IDV9</accession>
<dbReference type="EMBL" id="BAAAZR010000009">
    <property type="protein sequence ID" value="GAA3815848.1"/>
    <property type="molecule type" value="Genomic_DNA"/>
</dbReference>
<evidence type="ECO:0000313" key="3">
    <source>
        <dbReference type="Proteomes" id="UP001500888"/>
    </source>
</evidence>
<dbReference type="Gene3D" id="3.90.180.10">
    <property type="entry name" value="Medium-chain alcohol dehydrogenases, catalytic domain"/>
    <property type="match status" value="1"/>
</dbReference>
<evidence type="ECO:0000313" key="2">
    <source>
        <dbReference type="EMBL" id="GAA3815848.1"/>
    </source>
</evidence>
<feature type="domain" description="Enoyl reductase (ER)" evidence="1">
    <location>
        <begin position="10"/>
        <end position="315"/>
    </location>
</feature>